<evidence type="ECO:0000256" key="4">
    <source>
        <dbReference type="ARBA" id="ARBA00023239"/>
    </source>
</evidence>
<evidence type="ECO:0000256" key="1">
    <source>
        <dbReference type="ARBA" id="ARBA00001554"/>
    </source>
</evidence>
<dbReference type="AlphaFoldDB" id="A0A8H6WXA6"/>
<evidence type="ECO:0000313" key="6">
    <source>
        <dbReference type="EMBL" id="KAF7330362.1"/>
    </source>
</evidence>
<evidence type="ECO:0000313" key="7">
    <source>
        <dbReference type="Proteomes" id="UP000620124"/>
    </source>
</evidence>
<comment type="catalytic activity">
    <reaction evidence="1">
        <text>(4aS,6R)-4a-hydroxy-L-erythro-5,6,7,8-tetrahydrobiopterin = (6R)-L-erythro-6,7-dihydrobiopterin + H2O</text>
        <dbReference type="Rhea" id="RHEA:11920"/>
        <dbReference type="ChEBI" id="CHEBI:15377"/>
        <dbReference type="ChEBI" id="CHEBI:15642"/>
        <dbReference type="ChEBI" id="CHEBI:43120"/>
        <dbReference type="EC" id="4.2.1.96"/>
    </reaction>
</comment>
<name>A0A8H6WXA6_9AGAR</name>
<keyword evidence="4" id="KW-0456">Lyase</keyword>
<keyword evidence="7" id="KW-1185">Reference proteome</keyword>
<reference evidence="6" key="1">
    <citation type="submission" date="2020-05" db="EMBL/GenBank/DDBJ databases">
        <title>Mycena genomes resolve the evolution of fungal bioluminescence.</title>
        <authorList>
            <person name="Tsai I.J."/>
        </authorList>
    </citation>
    <scope>NUCLEOTIDE SEQUENCE</scope>
    <source>
        <strain evidence="6">CCC161011</strain>
    </source>
</reference>
<gene>
    <name evidence="6" type="ORF">MVEN_02474500</name>
</gene>
<dbReference type="Pfam" id="PF01329">
    <property type="entry name" value="Pterin_4a"/>
    <property type="match status" value="1"/>
</dbReference>
<feature type="region of interest" description="Disordered" evidence="5">
    <location>
        <begin position="191"/>
        <end position="213"/>
    </location>
</feature>
<comment type="caution">
    <text evidence="6">The sequence shown here is derived from an EMBL/GenBank/DDBJ whole genome shotgun (WGS) entry which is preliminary data.</text>
</comment>
<dbReference type="InterPro" id="IPR036428">
    <property type="entry name" value="PCD_sf"/>
</dbReference>
<sequence length="322" mass="35299">MFALQISRPLYISKPGRRLLSVLVPPKSKGWPTPWITESDATNYLFPLYSQGWYVAAVSSDRPAVKTAGLACRFTFPSCPPAAAFIKDVLTLTETEKHHPCWLKLTNSGDNSSVHICSTTHSALRPEWDPTDTPESRALQGITLRDLRFAALISSLPSNTFLPSTEIGPSRTRPTWDEFCATLRFWSTPSIQNEKPADSVQEVPDGSTDGVRQRQQKRPLVCAACAGPHPTSACPTRDSIPPPPCSICRGLHWRVDCPVGKQAQRTNKTVSQIKKTLLNPQPSEPPSESMPKLRRHPLEGELPRSTGSATVTGRPKASCAEG</sequence>
<organism evidence="6 7">
    <name type="scientific">Mycena venus</name>
    <dbReference type="NCBI Taxonomy" id="2733690"/>
    <lineage>
        <taxon>Eukaryota</taxon>
        <taxon>Fungi</taxon>
        <taxon>Dikarya</taxon>
        <taxon>Basidiomycota</taxon>
        <taxon>Agaricomycotina</taxon>
        <taxon>Agaricomycetes</taxon>
        <taxon>Agaricomycetidae</taxon>
        <taxon>Agaricales</taxon>
        <taxon>Marasmiineae</taxon>
        <taxon>Mycenaceae</taxon>
        <taxon>Mycena</taxon>
    </lineage>
</organism>
<dbReference type="GO" id="GO:0008124">
    <property type="term" value="F:4-alpha-hydroxytetrahydrobiopterin dehydratase activity"/>
    <property type="evidence" value="ECO:0007669"/>
    <property type="project" value="UniProtKB-EC"/>
</dbReference>
<dbReference type="Gene3D" id="3.30.1360.20">
    <property type="entry name" value="Transcriptional coactivator/pterin dehydratase"/>
    <property type="match status" value="1"/>
</dbReference>
<evidence type="ECO:0000256" key="5">
    <source>
        <dbReference type="SAM" id="MobiDB-lite"/>
    </source>
</evidence>
<evidence type="ECO:0000256" key="2">
    <source>
        <dbReference type="ARBA" id="ARBA00006472"/>
    </source>
</evidence>
<feature type="region of interest" description="Disordered" evidence="5">
    <location>
        <begin position="277"/>
        <end position="322"/>
    </location>
</feature>
<dbReference type="EMBL" id="JACAZI010000033">
    <property type="protein sequence ID" value="KAF7330362.1"/>
    <property type="molecule type" value="Genomic_DNA"/>
</dbReference>
<dbReference type="Proteomes" id="UP000620124">
    <property type="component" value="Unassembled WGS sequence"/>
</dbReference>
<dbReference type="OrthoDB" id="3263285at2759"/>
<comment type="similarity">
    <text evidence="2">Belongs to the pterin-4-alpha-carbinolamine dehydratase family.</text>
</comment>
<dbReference type="SUPFAM" id="SSF55248">
    <property type="entry name" value="PCD-like"/>
    <property type="match status" value="1"/>
</dbReference>
<accession>A0A8H6WXA6</accession>
<dbReference type="GO" id="GO:0006729">
    <property type="term" value="P:tetrahydrobiopterin biosynthetic process"/>
    <property type="evidence" value="ECO:0007669"/>
    <property type="project" value="InterPro"/>
</dbReference>
<evidence type="ECO:0000256" key="3">
    <source>
        <dbReference type="ARBA" id="ARBA00013252"/>
    </source>
</evidence>
<proteinExistence type="inferred from homology"/>
<dbReference type="InterPro" id="IPR001533">
    <property type="entry name" value="Pterin_deHydtase"/>
</dbReference>
<dbReference type="EC" id="4.2.1.96" evidence="3"/>
<protein>
    <recommendedName>
        <fullName evidence="3">4a-hydroxytetrahydrobiopterin dehydratase</fullName>
        <ecNumber evidence="3">4.2.1.96</ecNumber>
    </recommendedName>
</protein>